<feature type="signal peptide" evidence="1">
    <location>
        <begin position="1"/>
        <end position="26"/>
    </location>
</feature>
<evidence type="ECO:0000313" key="4">
    <source>
        <dbReference type="Proteomes" id="UP000624703"/>
    </source>
</evidence>
<dbReference type="Gene3D" id="2.60.120.380">
    <property type="match status" value="1"/>
</dbReference>
<dbReference type="GO" id="GO:0005509">
    <property type="term" value="F:calcium ion binding"/>
    <property type="evidence" value="ECO:0007669"/>
    <property type="project" value="InterPro"/>
</dbReference>
<dbReference type="RefSeq" id="WP_200312331.1">
    <property type="nucleotide sequence ID" value="NZ_JAENIM010000044.1"/>
</dbReference>
<dbReference type="SUPFAM" id="SSF56988">
    <property type="entry name" value="Anthrax protective antigen"/>
    <property type="match status" value="1"/>
</dbReference>
<proteinExistence type="predicted"/>
<dbReference type="Gene3D" id="2.60.40.10">
    <property type="entry name" value="Immunoglobulins"/>
    <property type="match status" value="2"/>
</dbReference>
<name>A0A8J7MHZ1_9BACT</name>
<dbReference type="GO" id="GO:0016020">
    <property type="term" value="C:membrane"/>
    <property type="evidence" value="ECO:0007669"/>
    <property type="project" value="InterPro"/>
</dbReference>
<keyword evidence="4" id="KW-1185">Reference proteome</keyword>
<accession>A0A8J7MHZ1</accession>
<dbReference type="Pfam" id="PF10091">
    <property type="entry name" value="Glycoamylase"/>
    <property type="match status" value="1"/>
</dbReference>
<comment type="caution">
    <text evidence="3">The sequence shown here is derived from an EMBL/GenBank/DDBJ whole genome shotgun (WGS) entry which is preliminary data.</text>
</comment>
<organism evidence="3 4">
    <name type="scientific">Persicirhabdus sediminis</name>
    <dbReference type="NCBI Taxonomy" id="454144"/>
    <lineage>
        <taxon>Bacteria</taxon>
        <taxon>Pseudomonadati</taxon>
        <taxon>Verrucomicrobiota</taxon>
        <taxon>Verrucomicrobiia</taxon>
        <taxon>Verrucomicrobiales</taxon>
        <taxon>Verrucomicrobiaceae</taxon>
        <taxon>Persicirhabdus</taxon>
    </lineage>
</organism>
<feature type="domain" description="PA14" evidence="2">
    <location>
        <begin position="678"/>
        <end position="822"/>
    </location>
</feature>
<dbReference type="InterPro" id="IPR015919">
    <property type="entry name" value="Cadherin-like_sf"/>
</dbReference>
<keyword evidence="1" id="KW-0732">Signal</keyword>
<dbReference type="PROSITE" id="PS51820">
    <property type="entry name" value="PA14"/>
    <property type="match status" value="1"/>
</dbReference>
<dbReference type="InterPro" id="IPR037524">
    <property type="entry name" value="PA14/GLEYA"/>
</dbReference>
<sequence>MVKKNTNYLCALVALFSSLAIYGVLASPPEYYDINTASELSNSTTLYGFEAEEIAGVEISIGDGLEARLSRSEHSGAPYVAEGDYSMVLSWQAAGTYEISIDYIRDLIPFANEHRLQLDCYIFNEGVIPQQLSLSHDRLGEFSNITGLKSNCWNTLTFRTETVSDEVANGKFIIRFTADAAGSLALDNFRNTSLRPKIYQASGHEKRCDLRWSNAQTTGFSRYNVYRASVGSDDFELIENNYVTAIIPAISDHVGENDVSYVYRVGALINGIEYLSDDWTVTSRAETDDEFLEAVQVATSGSYWINSNPRSGLSNNYQMSSVNIGASGFTLASLPVMVEREYITREAAARRVLTGVRFLSYQAERYQGFFAHILDSNTGQRIGGNYDVSENSFLVQGLLTVSSYFNGSSAEEVEIRQLADQIYRDIDWYWALRAEETDARRLWWGYNETDGWNITIGGYHESSGSYLHAIASPTHPIPAERWHDGWGSYRNGAKIYGHRHWFSSLERALFYDYMTLLTLDPNFSDNNGNYFNNARNVTLAHREYHIENPFGFPNYGENEWGQNAVVLNNTYFHNRPWTNDVGNISPYGVLGMLPYAPEVCLPAIRHMYDQHSEKIYNSLGFTFGYNIQEGWYNMNVSSIDAYMLTGVIENYRTGLIWQLYMNNRSIHDAMERIGMSQHAEAGLKLKLYHDPGSWTNEFPDLDSLVPIDEEVVPIPSKRWRNQEEDFCQRYEGHLMIHTGGVYTLSLDLKRAAVLSINGEVVIDESSFHASLRTVTVELDLPAGSHEFQLDYFNKYHWGSSELKLHYQGPDSADEMQRIPVTAFRQPSWQNSAPQWHGANVSMARVGESFSVELLATDADGDKMTISSHDLPSWLELIDRGDGQCELIGTASADDVGDLQIDLLADDGSEQSSKSFSLQILPLVDRDPAIIQLAEASPGTVFEGETTSLSALAVDPDGDAISYHWEMVSGVGEVHFPNGPNGSEVLASFSKQGDYVMEMSASSNGKTVRTRCVVEVIDHDVDLYYDFNGSQPGFGIDETNLFEVSLLEDTWTADINGLTGHVNPGNYDHLYFVLEGSGSNTFNFNNYGQIKLSGITTDRKEGSNASIGRLQKTSGGEESILWSEGASFTCNIETGLWWNLTTIGDFDKLGPAALTLGDSHVKINGRVSVREGDLKVRSVTTVGETSHVSLYGTNLLLWDRIDDNGPVVLSIGTIGGSGSVAAYGDTDMDLSQLTFTTTGFDFRNSYAGDVLLLDGTFSSQLTAGSHSYFELEKTMGETSADQVKTIAGLPEIQLAGAMTASLLAGSDSLQAGDRFTLFSGELSGGFSQMNLPPLISWLAWNRDDFSSSGVLAVDWTEASDPYREWSDEHGLELGPDGDDDGSGVSNLAEYLFGGDPNNPHDNGKMQQVDVVDGVIEFTFFERINDPSVRYSFSQSSTLELDSWSEIKELSRSAGEIDGDFQEVTYRFAMDANESRLFIRVVAEIF</sequence>
<dbReference type="InterPro" id="IPR011658">
    <property type="entry name" value="PA14_dom"/>
</dbReference>
<dbReference type="SUPFAM" id="SSF49313">
    <property type="entry name" value="Cadherin-like"/>
    <property type="match status" value="1"/>
</dbReference>
<dbReference type="InterPro" id="IPR000601">
    <property type="entry name" value="PKD_dom"/>
</dbReference>
<dbReference type="Gene3D" id="1.50.10.140">
    <property type="match status" value="1"/>
</dbReference>
<gene>
    <name evidence="3" type="ORF">JIN82_14240</name>
</gene>
<evidence type="ECO:0000313" key="3">
    <source>
        <dbReference type="EMBL" id="MBK1792319.1"/>
    </source>
</evidence>
<feature type="chain" id="PRO_5035235642" description="PA14 domain-containing protein" evidence="1">
    <location>
        <begin position="27"/>
        <end position="1484"/>
    </location>
</feature>
<evidence type="ECO:0000259" key="2">
    <source>
        <dbReference type="PROSITE" id="PS51820"/>
    </source>
</evidence>
<dbReference type="InterPro" id="IPR013783">
    <property type="entry name" value="Ig-like_fold"/>
</dbReference>
<dbReference type="Pfam" id="PF00801">
    <property type="entry name" value="PKD"/>
    <property type="match status" value="1"/>
</dbReference>
<dbReference type="EMBL" id="JAENIM010000044">
    <property type="protein sequence ID" value="MBK1792319.1"/>
    <property type="molecule type" value="Genomic_DNA"/>
</dbReference>
<reference evidence="3" key="1">
    <citation type="submission" date="2021-01" db="EMBL/GenBank/DDBJ databases">
        <title>Modified the classification status of verrucomicrobia.</title>
        <authorList>
            <person name="Feng X."/>
        </authorList>
    </citation>
    <scope>NUCLEOTIDE SEQUENCE</scope>
    <source>
        <strain evidence="3">_KCTC 22039</strain>
    </source>
</reference>
<protein>
    <recommendedName>
        <fullName evidence="2">PA14 domain-containing protein</fullName>
    </recommendedName>
</protein>
<evidence type="ECO:0000256" key="1">
    <source>
        <dbReference type="SAM" id="SignalP"/>
    </source>
</evidence>
<dbReference type="Proteomes" id="UP000624703">
    <property type="component" value="Unassembled WGS sequence"/>
</dbReference>
<dbReference type="InterPro" id="IPR019282">
    <property type="entry name" value="Glycoamylase-like_cons_dom"/>
</dbReference>
<dbReference type="Pfam" id="PF07691">
    <property type="entry name" value="PA14"/>
    <property type="match status" value="1"/>
</dbReference>